<name>A0A4Y8L3N7_9BACT</name>
<evidence type="ECO:0000313" key="1">
    <source>
        <dbReference type="EMBL" id="TFD96897.1"/>
    </source>
</evidence>
<accession>A0A4Y8L3N7</accession>
<gene>
    <name evidence="1" type="ORF">E2605_08785</name>
</gene>
<organism evidence="1 2">
    <name type="scientific">Dysgonomonas capnocytophagoides</name>
    <dbReference type="NCBI Taxonomy" id="45254"/>
    <lineage>
        <taxon>Bacteria</taxon>
        <taxon>Pseudomonadati</taxon>
        <taxon>Bacteroidota</taxon>
        <taxon>Bacteroidia</taxon>
        <taxon>Bacteroidales</taxon>
        <taxon>Dysgonomonadaceae</taxon>
        <taxon>Dysgonomonas</taxon>
    </lineage>
</organism>
<sequence>MKNKIVLTVGLLILAIAGYAQTGISVSPPRLYFEADPGQTQTEQVVVTNVSAKTVLELAVTLADWQYNDLGENMIYQADTLANSCASWVNLNGNSYLSLKPGESKAIDISITAPAGLTSDVPVHTAMLYVTQMNPVDDVDKDGANIKVSVRSGIKLFHRTTTPRERKIDVQNLSFEKSDNRILLVFNNEGNVWTDGDISIDLFNKSLGKEIHLENMIFYSMPMDHRKVYIKMPDKLEKGNYTATVLIDYGDENNIEAAELDFVYE</sequence>
<dbReference type="STRING" id="1121485.GCA_000426485_02978"/>
<dbReference type="EMBL" id="SOML01000004">
    <property type="protein sequence ID" value="TFD96897.1"/>
    <property type="molecule type" value="Genomic_DNA"/>
</dbReference>
<reference evidence="1 2" key="1">
    <citation type="submission" date="2019-03" db="EMBL/GenBank/DDBJ databases">
        <title>San Antonio Military Medical Center submission to MRSN (WRAIR), pending publication.</title>
        <authorList>
            <person name="Blyth D.M."/>
            <person name="Mccarthy S.L."/>
            <person name="Schall S.E."/>
            <person name="Stam J.A."/>
            <person name="Ong A.C."/>
            <person name="Mcgann P.T."/>
        </authorList>
    </citation>
    <scope>NUCLEOTIDE SEQUENCE [LARGE SCALE GENOMIC DNA]</scope>
    <source>
        <strain evidence="1 2">MRSN571793</strain>
    </source>
</reference>
<dbReference type="Proteomes" id="UP000297861">
    <property type="component" value="Unassembled WGS sequence"/>
</dbReference>
<dbReference type="AlphaFoldDB" id="A0A4Y8L3N7"/>
<proteinExistence type="predicted"/>
<dbReference type="RefSeq" id="WP_134436169.1">
    <property type="nucleotide sequence ID" value="NZ_AP028867.1"/>
</dbReference>
<protein>
    <submittedName>
        <fullName evidence="1">Molecular chaperone</fullName>
    </submittedName>
</protein>
<dbReference type="OrthoDB" id="1419910at2"/>
<keyword evidence="2" id="KW-1185">Reference proteome</keyword>
<comment type="caution">
    <text evidence="1">The sequence shown here is derived from an EMBL/GenBank/DDBJ whole genome shotgun (WGS) entry which is preliminary data.</text>
</comment>
<evidence type="ECO:0000313" key="2">
    <source>
        <dbReference type="Proteomes" id="UP000297861"/>
    </source>
</evidence>